<dbReference type="InterPro" id="IPR032126">
    <property type="entry name" value="LydA_holin"/>
</dbReference>
<dbReference type="EMBL" id="WSFA01000129">
    <property type="protein sequence ID" value="NDL41742.1"/>
    <property type="molecule type" value="Genomic_DNA"/>
</dbReference>
<evidence type="ECO:0000313" key="1">
    <source>
        <dbReference type="EMBL" id="NDL41742.1"/>
    </source>
</evidence>
<dbReference type="Pfam" id="PF16083">
    <property type="entry name" value="Phage_holin_3_3"/>
    <property type="match status" value="1"/>
</dbReference>
<proteinExistence type="predicted"/>
<comment type="caution">
    <text evidence="1">The sequence shown here is derived from an EMBL/GenBank/DDBJ whole genome shotgun (WGS) entry which is preliminary data.</text>
</comment>
<organism evidence="1 2">
    <name type="scientific">Photorhabdus laumondii subsp. laumondii</name>
    <name type="common">Photorhabdus luminescens subsp. laumondii</name>
    <dbReference type="NCBI Taxonomy" id="141679"/>
    <lineage>
        <taxon>Bacteria</taxon>
        <taxon>Pseudomonadati</taxon>
        <taxon>Pseudomonadota</taxon>
        <taxon>Gammaproteobacteria</taxon>
        <taxon>Enterobacterales</taxon>
        <taxon>Morganellaceae</taxon>
        <taxon>Photorhabdus</taxon>
    </lineage>
</organism>
<accession>A0A6L9JY82</accession>
<sequence>MEFLMILNYLYEEESISWIVIGFFAAWGGVVKYLMDRQKADRKWNWVSVINQIVISSFTGLLGGLLSLDSGASHYMTLIIAGLFGAMGSRVLENLWQRFFITTGEKDG</sequence>
<gene>
    <name evidence="1" type="ORF">GPY51_24205</name>
</gene>
<dbReference type="Proteomes" id="UP000479300">
    <property type="component" value="Unassembled WGS sequence"/>
</dbReference>
<dbReference type="OMA" id="WGGVVRY"/>
<protein>
    <submittedName>
        <fullName evidence="1">Holin</fullName>
    </submittedName>
</protein>
<name>A0A6L9JY82_PHOLM</name>
<dbReference type="AlphaFoldDB" id="A0A6L9JY82"/>
<evidence type="ECO:0000313" key="2">
    <source>
        <dbReference type="Proteomes" id="UP000479300"/>
    </source>
</evidence>
<dbReference type="KEGG" id="plum:A4R40_21990"/>
<reference evidence="1 2" key="1">
    <citation type="submission" date="2019-12" db="EMBL/GenBank/DDBJ databases">
        <title>Engineering Photorhabdus to improve their lethality against agricultural pests.</title>
        <authorList>
            <person name="Machado R.A.R."/>
        </authorList>
    </citation>
    <scope>NUCLEOTIDE SEQUENCE [LARGE SCALE GENOMIC DNA]</scope>
    <source>
        <strain evidence="1 2">EN01</strain>
    </source>
</reference>